<dbReference type="GO" id="GO:0016757">
    <property type="term" value="F:glycosyltransferase activity"/>
    <property type="evidence" value="ECO:0007669"/>
    <property type="project" value="InterPro"/>
</dbReference>
<evidence type="ECO:0000259" key="1">
    <source>
        <dbReference type="Pfam" id="PF00534"/>
    </source>
</evidence>
<dbReference type="InterPro" id="IPR050194">
    <property type="entry name" value="Glycosyltransferase_grp1"/>
</dbReference>
<dbReference type="PANTHER" id="PTHR45947:SF3">
    <property type="entry name" value="SULFOQUINOVOSYL TRANSFERASE SQD2"/>
    <property type="match status" value="1"/>
</dbReference>
<keyword evidence="5" id="KW-1185">Reference proteome</keyword>
<reference evidence="2 4" key="1">
    <citation type="submission" date="2013-02" db="EMBL/GenBank/DDBJ databases">
        <title>The Genome Sequence of Enterococcus malodoratus ATCC_43197.</title>
        <authorList>
            <consortium name="The Broad Institute Genome Sequencing Platform"/>
            <consortium name="The Broad Institute Genome Sequencing Center for Infectious Disease"/>
            <person name="Earl A.M."/>
            <person name="Gilmore M.S."/>
            <person name="Lebreton F."/>
            <person name="Walker B."/>
            <person name="Young S.K."/>
            <person name="Zeng Q."/>
            <person name="Gargeya S."/>
            <person name="Fitzgerald M."/>
            <person name="Haas B."/>
            <person name="Abouelleil A."/>
            <person name="Alvarado L."/>
            <person name="Arachchi H.M."/>
            <person name="Berlin A.M."/>
            <person name="Chapman S.B."/>
            <person name="Dewar J."/>
            <person name="Goldberg J."/>
            <person name="Griggs A."/>
            <person name="Gujja S."/>
            <person name="Hansen M."/>
            <person name="Howarth C."/>
            <person name="Imamovic A."/>
            <person name="Larimer J."/>
            <person name="McCowan C."/>
            <person name="Murphy C."/>
            <person name="Neiman D."/>
            <person name="Pearson M."/>
            <person name="Priest M."/>
            <person name="Roberts A."/>
            <person name="Saif S."/>
            <person name="Shea T."/>
            <person name="Sisk P."/>
            <person name="Sykes S."/>
            <person name="Wortman J."/>
            <person name="Nusbaum C."/>
            <person name="Birren B."/>
        </authorList>
    </citation>
    <scope>NUCLEOTIDE SEQUENCE [LARGE SCALE GENOMIC DNA]</scope>
    <source>
        <strain evidence="2 4">ATCC 43197</strain>
    </source>
</reference>
<dbReference type="eggNOG" id="COG0438">
    <property type="taxonomic scope" value="Bacteria"/>
</dbReference>
<dbReference type="SUPFAM" id="SSF53756">
    <property type="entry name" value="UDP-Glycosyltransferase/glycogen phosphorylase"/>
    <property type="match status" value="1"/>
</dbReference>
<name>R2NX87_9ENTE</name>
<gene>
    <name evidence="3" type="ORF">I585_03006</name>
    <name evidence="2" type="ORF">UAI_02667</name>
</gene>
<feature type="domain" description="Glycosyl transferase family 1" evidence="1">
    <location>
        <begin position="208"/>
        <end position="381"/>
    </location>
</feature>
<comment type="caution">
    <text evidence="2">The sequence shown here is derived from an EMBL/GenBank/DDBJ whole genome shotgun (WGS) entry which is preliminary data.</text>
</comment>
<dbReference type="PATRIC" id="fig|1158601.3.peg.2625"/>
<evidence type="ECO:0000313" key="3">
    <source>
        <dbReference type="EMBL" id="EOT67485.1"/>
    </source>
</evidence>
<dbReference type="PANTHER" id="PTHR45947">
    <property type="entry name" value="SULFOQUINOVOSYL TRANSFERASE SQD2"/>
    <property type="match status" value="1"/>
</dbReference>
<reference evidence="3 5" key="2">
    <citation type="submission" date="2013-03" db="EMBL/GenBank/DDBJ databases">
        <title>The Genome Sequence of Enterococcus malodoratus ATCC_43197 (PacBio/Illumina hybrid assembly).</title>
        <authorList>
            <consortium name="The Broad Institute Genomics Platform"/>
            <consortium name="The Broad Institute Genome Sequencing Center for Infectious Disease"/>
            <person name="Earl A."/>
            <person name="Russ C."/>
            <person name="Gilmore M."/>
            <person name="Surin D."/>
            <person name="Walker B."/>
            <person name="Young S."/>
            <person name="Zeng Q."/>
            <person name="Gargeya S."/>
            <person name="Fitzgerald M."/>
            <person name="Haas B."/>
            <person name="Abouelleil A."/>
            <person name="Allen A.W."/>
            <person name="Alvarado L."/>
            <person name="Arachchi H.M."/>
            <person name="Berlin A.M."/>
            <person name="Chapman S.B."/>
            <person name="Gainer-Dewar J."/>
            <person name="Goldberg J."/>
            <person name="Griggs A."/>
            <person name="Gujja S."/>
            <person name="Hansen M."/>
            <person name="Howarth C."/>
            <person name="Imamovic A."/>
            <person name="Ireland A."/>
            <person name="Larimer J."/>
            <person name="McCowan C."/>
            <person name="Murphy C."/>
            <person name="Pearson M."/>
            <person name="Poon T.W."/>
            <person name="Priest M."/>
            <person name="Roberts A."/>
            <person name="Saif S."/>
            <person name="Shea T."/>
            <person name="Sisk P."/>
            <person name="Sykes S."/>
            <person name="Wortman J."/>
            <person name="Nusbaum C."/>
            <person name="Birren B."/>
        </authorList>
    </citation>
    <scope>NUCLEOTIDE SEQUENCE [LARGE SCALE GENOMIC DNA]</scope>
    <source>
        <strain evidence="3 5">ATCC 43197</strain>
    </source>
</reference>
<accession>R2NX87</accession>
<dbReference type="AlphaFoldDB" id="R2NX87"/>
<dbReference type="Proteomes" id="UP000013783">
    <property type="component" value="Unassembled WGS sequence"/>
</dbReference>
<sequence>MKRPRVLLLTYGALPIPAVKGGAIETLLASLIEENEKQQLLELIIVSTDDPAIPRFNQTHQHTQVIAVETKKRPLWWFIQKCWNKCRTLATGKRKNLIPYPELIVKTKEYLQEETVDCLIDLNCPERVPAIRSFYTGKLAVYLHNDYLNTQTYQGEKILQQLDGVLSVCDFLNQQAQKIAYSEEWPEFYRVNNGIKLAEFQLANNEEKQQARTQLQLNETDRVIVFSGRITKTKGVHLLLEALSRIDSLEKVTLLVLGGTTYSSGEKDSYFKKVITQAEELPIDVRFTGYIEKEQIPYYLKAADICAIPSIFHETCCLSAVEAQAMGIPVIATKIGGIPEYISEKSALLIDYDQHYLEKFAAGLDQLIHDDPFRDRLSKAAVKGREQHSQKRYYQEFVGSINQLAAKKI</sequence>
<dbReference type="EMBL" id="AJAK01000019">
    <property type="protein sequence ID" value="EOH75658.1"/>
    <property type="molecule type" value="Genomic_DNA"/>
</dbReference>
<evidence type="ECO:0000313" key="2">
    <source>
        <dbReference type="EMBL" id="EOH75658.1"/>
    </source>
</evidence>
<proteinExistence type="predicted"/>
<dbReference type="EMBL" id="ASWA01000003">
    <property type="protein sequence ID" value="EOT67485.1"/>
    <property type="molecule type" value="Genomic_DNA"/>
</dbReference>
<dbReference type="Pfam" id="PF00534">
    <property type="entry name" value="Glycos_transf_1"/>
    <property type="match status" value="1"/>
</dbReference>
<dbReference type="Gene3D" id="3.40.50.2000">
    <property type="entry name" value="Glycogen Phosphorylase B"/>
    <property type="match status" value="2"/>
</dbReference>
<dbReference type="STRING" id="71451.RV07_GL001315"/>
<evidence type="ECO:0000313" key="5">
    <source>
        <dbReference type="Proteomes" id="UP000014148"/>
    </source>
</evidence>
<organism evidence="2 4">
    <name type="scientific">Enterococcus malodoratus ATCC 43197</name>
    <dbReference type="NCBI Taxonomy" id="1158601"/>
    <lineage>
        <taxon>Bacteria</taxon>
        <taxon>Bacillati</taxon>
        <taxon>Bacillota</taxon>
        <taxon>Bacilli</taxon>
        <taxon>Lactobacillales</taxon>
        <taxon>Enterococcaceae</taxon>
        <taxon>Enterococcus</taxon>
    </lineage>
</organism>
<evidence type="ECO:0000313" key="4">
    <source>
        <dbReference type="Proteomes" id="UP000013783"/>
    </source>
</evidence>
<protein>
    <recommendedName>
        <fullName evidence="1">Glycosyl transferase family 1 domain-containing protein</fullName>
    </recommendedName>
</protein>
<dbReference type="CDD" id="cd03801">
    <property type="entry name" value="GT4_PimA-like"/>
    <property type="match status" value="1"/>
</dbReference>
<dbReference type="Proteomes" id="UP000014148">
    <property type="component" value="Unassembled WGS sequence"/>
</dbReference>
<dbReference type="RefSeq" id="WP_010741468.1">
    <property type="nucleotide sequence ID" value="NZ_KB946251.1"/>
</dbReference>
<dbReference type="OrthoDB" id="139410at2"/>
<dbReference type="InterPro" id="IPR001296">
    <property type="entry name" value="Glyco_trans_1"/>
</dbReference>